<name>A0A7G9S9K6_9SPHN</name>
<accession>A0A7G9S9K6</accession>
<evidence type="ECO:0000313" key="2">
    <source>
        <dbReference type="EMBL" id="QNN64531.1"/>
    </source>
</evidence>
<evidence type="ECO:0000256" key="1">
    <source>
        <dbReference type="SAM" id="MobiDB-lite"/>
    </source>
</evidence>
<dbReference type="AlphaFoldDB" id="A0A7G9S9K6"/>
<keyword evidence="3" id="KW-1185">Reference proteome</keyword>
<feature type="region of interest" description="Disordered" evidence="1">
    <location>
        <begin position="147"/>
        <end position="174"/>
    </location>
</feature>
<reference evidence="2 3" key="1">
    <citation type="submission" date="2020-08" db="EMBL/GenBank/DDBJ databases">
        <title>Genome sequence of Sphingomonas rhizophila KACC 19189T.</title>
        <authorList>
            <person name="Hyun D.-W."/>
            <person name="Bae J.-W."/>
        </authorList>
    </citation>
    <scope>NUCLEOTIDE SEQUENCE [LARGE SCALE GENOMIC DNA]</scope>
    <source>
        <strain evidence="2 3">KACC 19189</strain>
    </source>
</reference>
<dbReference type="EMBL" id="CP060717">
    <property type="protein sequence ID" value="QNN64531.1"/>
    <property type="molecule type" value="Genomic_DNA"/>
</dbReference>
<dbReference type="RefSeq" id="WP_187541530.1">
    <property type="nucleotide sequence ID" value="NZ_CP060717.1"/>
</dbReference>
<feature type="compositionally biased region" description="Polar residues" evidence="1">
    <location>
        <begin position="152"/>
        <end position="170"/>
    </location>
</feature>
<protein>
    <submittedName>
        <fullName evidence="2">Uncharacterized protein</fullName>
    </submittedName>
</protein>
<gene>
    <name evidence="2" type="ORF">H9L12_09450</name>
</gene>
<dbReference type="Proteomes" id="UP000515955">
    <property type="component" value="Chromosome"/>
</dbReference>
<sequence length="239" mass="26588">MIVDQVARAQIKLLLEHLGSEYRSKADDLQREMQSNRAAKRVLQSGGTVKAALRIVEENAAEYVKSLVSAVAEVAKDTEAFALIATDVVVTLRHFRVGVDQAVEFATGGDRENRYLSVSNEAERLFQGIEKRTLRLLELHRYTFTQPAPPRQVSTPSFPESEPTIPSSKNKGGKPLAAHWDEMWAAVAVQIYTGDLQPKTQADIERAMLASLSEQGVEPGETAVRARARQLWRKYEQAS</sequence>
<evidence type="ECO:0000313" key="3">
    <source>
        <dbReference type="Proteomes" id="UP000515955"/>
    </source>
</evidence>
<dbReference type="KEGG" id="srhi:H9L12_09450"/>
<organism evidence="2 3">
    <name type="scientific">Sphingomonas rhizophila</name>
    <dbReference type="NCBI Taxonomy" id="2071607"/>
    <lineage>
        <taxon>Bacteria</taxon>
        <taxon>Pseudomonadati</taxon>
        <taxon>Pseudomonadota</taxon>
        <taxon>Alphaproteobacteria</taxon>
        <taxon>Sphingomonadales</taxon>
        <taxon>Sphingomonadaceae</taxon>
        <taxon>Sphingomonas</taxon>
    </lineage>
</organism>
<proteinExistence type="predicted"/>